<accession>A0A024HD37</accession>
<name>A0A024HD37_PSEKB</name>
<dbReference type="KEGG" id="pkc:PKB_1057"/>
<organism evidence="1 2">
    <name type="scientific">Pseudomonas knackmussii (strain DSM 6978 / CCUG 54928 / LMG 23759 / B13)</name>
    <dbReference type="NCBI Taxonomy" id="1301098"/>
    <lineage>
        <taxon>Bacteria</taxon>
        <taxon>Pseudomonadati</taxon>
        <taxon>Pseudomonadota</taxon>
        <taxon>Gammaproteobacteria</taxon>
        <taxon>Pseudomonadales</taxon>
        <taxon>Pseudomonadaceae</taxon>
        <taxon>Pseudomonas</taxon>
    </lineage>
</organism>
<dbReference type="HOGENOM" id="CLU_3375366_0_0_6"/>
<evidence type="ECO:0000313" key="1">
    <source>
        <dbReference type="EMBL" id="CDF82422.1"/>
    </source>
</evidence>
<dbReference type="STRING" id="1301098.PKB_1057"/>
<evidence type="ECO:0000313" key="2">
    <source>
        <dbReference type="Proteomes" id="UP000025241"/>
    </source>
</evidence>
<dbReference type="Proteomes" id="UP000025241">
    <property type="component" value="Chromosome I"/>
</dbReference>
<reference evidence="1 2" key="1">
    <citation type="submission" date="2013-03" db="EMBL/GenBank/DDBJ databases">
        <authorList>
            <person name="Linke B."/>
        </authorList>
    </citation>
    <scope>NUCLEOTIDE SEQUENCE [LARGE SCALE GENOMIC DNA]</scope>
    <source>
        <strain evidence="1 2">B13</strain>
    </source>
</reference>
<dbReference type="EMBL" id="HG322950">
    <property type="protein sequence ID" value="CDF82422.1"/>
    <property type="molecule type" value="Genomic_DNA"/>
</dbReference>
<dbReference type="AlphaFoldDB" id="A0A024HD37"/>
<sequence>MSLSLDHSLPLPGSFAQVCACVAVAKKSKKQSLI</sequence>
<keyword evidence="2" id="KW-1185">Reference proteome</keyword>
<reference evidence="1 2" key="2">
    <citation type="submission" date="2014-05" db="EMBL/GenBank/DDBJ databases">
        <title>Genome sequence of the 3-chlorobenzoate degrading bacterium Pseudomonas knackmussii B13 shows multiple evidence for horizontal gene transfer.</title>
        <authorList>
            <person name="Miyazaki R."/>
            <person name="Bertelli C."/>
            <person name="Falquet L."/>
            <person name="Robinson-Rechavi M."/>
            <person name="Gharib W."/>
            <person name="Roy S."/>
            <person name="Van der Meer J.R."/>
        </authorList>
    </citation>
    <scope>NUCLEOTIDE SEQUENCE [LARGE SCALE GENOMIC DNA]</scope>
    <source>
        <strain evidence="1 2">B13</strain>
    </source>
</reference>
<proteinExistence type="predicted"/>
<gene>
    <name evidence="1" type="ORF">PKB_1057</name>
</gene>
<protein>
    <submittedName>
        <fullName evidence="1">Uncharacterized protein</fullName>
    </submittedName>
</protein>